<accession>A0ABS3JGB2</accession>
<keyword evidence="3" id="KW-1185">Reference proteome</keyword>
<organism evidence="2 3">
    <name type="scientific">Fibrella forsythiae</name>
    <dbReference type="NCBI Taxonomy" id="2817061"/>
    <lineage>
        <taxon>Bacteria</taxon>
        <taxon>Pseudomonadati</taxon>
        <taxon>Bacteroidota</taxon>
        <taxon>Cytophagia</taxon>
        <taxon>Cytophagales</taxon>
        <taxon>Spirosomataceae</taxon>
        <taxon>Fibrella</taxon>
    </lineage>
</organism>
<protein>
    <submittedName>
        <fullName evidence="2">Uncharacterized protein</fullName>
    </submittedName>
</protein>
<gene>
    <name evidence="2" type="ORF">J2I46_07750</name>
</gene>
<dbReference type="Proteomes" id="UP000664628">
    <property type="component" value="Unassembled WGS sequence"/>
</dbReference>
<dbReference type="RefSeq" id="WP_207328436.1">
    <property type="nucleotide sequence ID" value="NZ_JAFMYW010000002.1"/>
</dbReference>
<evidence type="ECO:0000313" key="2">
    <source>
        <dbReference type="EMBL" id="MBO0948466.1"/>
    </source>
</evidence>
<sequence>MKKPLLFFLSLIFLGFCSASALAQSPSFISGRVLGYLSNRIGDYDGLRLRTGATEIHLFFPPHTAAKVRQLAGVGQLVTVDVEPGHGRPEHPRAGFGHPAEAVGSVVLAYRLNQVRNVRSGALLQLWNLPPPPPQSGRLVQTEGRLVGDRHDENGQLVALLTDKYLVELKPHQAEQISSLLEGVQRLGVAGYERTTDGFVNQTGLPVLHPTALTIRGQTFAL</sequence>
<proteinExistence type="predicted"/>
<feature type="signal peptide" evidence="1">
    <location>
        <begin position="1"/>
        <end position="23"/>
    </location>
</feature>
<feature type="chain" id="PRO_5045088478" evidence="1">
    <location>
        <begin position="24"/>
        <end position="222"/>
    </location>
</feature>
<reference evidence="2 3" key="1">
    <citation type="submission" date="2021-03" db="EMBL/GenBank/DDBJ databases">
        <title>Fibrella sp. HMF5405 genome sequencing and assembly.</title>
        <authorList>
            <person name="Kang H."/>
            <person name="Kim H."/>
            <person name="Bae S."/>
            <person name="Joh K."/>
        </authorList>
    </citation>
    <scope>NUCLEOTIDE SEQUENCE [LARGE SCALE GENOMIC DNA]</scope>
    <source>
        <strain evidence="2 3">HMF5405</strain>
    </source>
</reference>
<dbReference type="EMBL" id="JAFMYW010000002">
    <property type="protein sequence ID" value="MBO0948466.1"/>
    <property type="molecule type" value="Genomic_DNA"/>
</dbReference>
<evidence type="ECO:0000313" key="3">
    <source>
        <dbReference type="Proteomes" id="UP000664628"/>
    </source>
</evidence>
<comment type="caution">
    <text evidence="2">The sequence shown here is derived from an EMBL/GenBank/DDBJ whole genome shotgun (WGS) entry which is preliminary data.</text>
</comment>
<keyword evidence="1" id="KW-0732">Signal</keyword>
<evidence type="ECO:0000256" key="1">
    <source>
        <dbReference type="SAM" id="SignalP"/>
    </source>
</evidence>
<name>A0ABS3JGB2_9BACT</name>